<proteinExistence type="predicted"/>
<organism evidence="1 2">
    <name type="scientific">Rickettsia rickettsii (strain Sheila Smith)</name>
    <dbReference type="NCBI Taxonomy" id="392021"/>
    <lineage>
        <taxon>Bacteria</taxon>
        <taxon>Pseudomonadati</taxon>
        <taxon>Pseudomonadota</taxon>
        <taxon>Alphaproteobacteria</taxon>
        <taxon>Rickettsiales</taxon>
        <taxon>Rickettsiaceae</taxon>
        <taxon>Rickettsieae</taxon>
        <taxon>Rickettsia</taxon>
        <taxon>spotted fever group</taxon>
    </lineage>
</organism>
<reference evidence="2" key="1">
    <citation type="submission" date="2007-09" db="EMBL/GenBank/DDBJ databases">
        <title>Complete genome sequence of Rickettsia rickettsii.</title>
        <authorList>
            <person name="Madan A."/>
            <person name="Fahey J."/>
            <person name="Helton E."/>
            <person name="Ketteman M."/>
            <person name="Madan A."/>
            <person name="Rodrigues S."/>
            <person name="Sanchez A."/>
            <person name="Dasch G."/>
            <person name="Eremeeva M."/>
        </authorList>
    </citation>
    <scope>NUCLEOTIDE SEQUENCE [LARGE SCALE GENOMIC DNA]</scope>
    <source>
        <strain evidence="2">Sheila Smith</strain>
    </source>
</reference>
<name>A0A0H3AX78_RICRS</name>
<evidence type="ECO:0000313" key="1">
    <source>
        <dbReference type="EMBL" id="ABV76355.1"/>
    </source>
</evidence>
<dbReference type="KEGG" id="rri:A1G_04245"/>
<dbReference type="GeneID" id="79937477"/>
<dbReference type="Proteomes" id="UP000006832">
    <property type="component" value="Chromosome"/>
</dbReference>
<dbReference type="EMBL" id="CP000848">
    <property type="protein sequence ID" value="ABV76355.1"/>
    <property type="molecule type" value="Genomic_DNA"/>
</dbReference>
<evidence type="ECO:0000313" key="2">
    <source>
        <dbReference type="Proteomes" id="UP000006832"/>
    </source>
</evidence>
<protein>
    <submittedName>
        <fullName evidence="1">Uncharacterized protein</fullName>
    </submittedName>
</protein>
<dbReference type="RefSeq" id="WP_012150929.1">
    <property type="nucleotide sequence ID" value="NC_009882.1"/>
</dbReference>
<gene>
    <name evidence="1" type="ordered locus">A1G_04245</name>
</gene>
<dbReference type="HOGENOM" id="CLU_2525402_0_0_5"/>
<dbReference type="AlphaFoldDB" id="A0A0H3AX78"/>
<sequence>MRSVPRLKDLPPLRASLGKITSLKDIEGLTLGLPSMTVAIGKKYNHEVLYNSDFLKKLKKVSRKLATPYLTANTSLNSRVMNYA</sequence>
<accession>A0A0H3AX78</accession>